<dbReference type="EMBL" id="CAHIKZ030002225">
    <property type="protein sequence ID" value="CAE1283308.1"/>
    <property type="molecule type" value="Genomic_DNA"/>
</dbReference>
<dbReference type="Gene3D" id="3.10.490.20">
    <property type="match status" value="1"/>
</dbReference>
<dbReference type="Gene3D" id="1.20.1270.280">
    <property type="match status" value="1"/>
</dbReference>
<gene>
    <name evidence="2" type="ORF">SPHA_43975</name>
</gene>
<dbReference type="InterPro" id="IPR026983">
    <property type="entry name" value="DHC"/>
</dbReference>
<feature type="domain" description="Dynein heavy chain C-terminal" evidence="1">
    <location>
        <begin position="2"/>
        <end position="214"/>
    </location>
</feature>
<dbReference type="GO" id="GO:0030286">
    <property type="term" value="C:dynein complex"/>
    <property type="evidence" value="ECO:0007669"/>
    <property type="project" value="InterPro"/>
</dbReference>
<name>A0A812CVH6_ACAPH</name>
<dbReference type="GO" id="GO:0045505">
    <property type="term" value="F:dynein intermediate chain binding"/>
    <property type="evidence" value="ECO:0007669"/>
    <property type="project" value="InterPro"/>
</dbReference>
<dbReference type="PANTHER" id="PTHR22878">
    <property type="entry name" value="DYNEIN HEAVY CHAIN 6, AXONEMAL-LIKE-RELATED"/>
    <property type="match status" value="1"/>
</dbReference>
<comment type="caution">
    <text evidence="2">The sequence shown here is derived from an EMBL/GenBank/DDBJ whole genome shotgun (WGS) entry which is preliminary data.</text>
</comment>
<reference evidence="2" key="1">
    <citation type="submission" date="2021-01" db="EMBL/GenBank/DDBJ databases">
        <authorList>
            <person name="Li R."/>
            <person name="Bekaert M."/>
        </authorList>
    </citation>
    <scope>NUCLEOTIDE SEQUENCE</scope>
    <source>
        <strain evidence="2">Farmed</strain>
    </source>
</reference>
<dbReference type="GO" id="GO:0051959">
    <property type="term" value="F:dynein light intermediate chain binding"/>
    <property type="evidence" value="ECO:0007669"/>
    <property type="project" value="InterPro"/>
</dbReference>
<dbReference type="AlphaFoldDB" id="A0A812CVH6"/>
<sequence length="217" mass="24718">MLIRALAGEVGMSSELDDVARSLFNGMIPSIWRRLAPDTLKSLANWMVHFDKRFKQYQAWVNEGEPIVMWLSGLHIPESFLTALVQATCRKNSWPLDKSTLFTTVTHYQSADDVVERPHSGCYIHGLYLEGAAWDRKNSCLIRQKPKQLVQELPVLKINPIESRRLKLQNTLRTPVYVTSQRRNAMGVGLVFEADLSTTDHISHWVLQGVCLTLNTD</sequence>
<dbReference type="InterPro" id="IPR043160">
    <property type="entry name" value="Dynein_C_barrel"/>
</dbReference>
<dbReference type="OrthoDB" id="10251809at2759"/>
<dbReference type="PANTHER" id="PTHR22878:SF63">
    <property type="entry name" value="DYNEIN AXONEMAL HEAVY CHAIN 10"/>
    <property type="match status" value="1"/>
</dbReference>
<organism evidence="2 3">
    <name type="scientific">Acanthosepion pharaonis</name>
    <name type="common">Pharaoh cuttlefish</name>
    <name type="synonym">Sepia pharaonis</name>
    <dbReference type="NCBI Taxonomy" id="158019"/>
    <lineage>
        <taxon>Eukaryota</taxon>
        <taxon>Metazoa</taxon>
        <taxon>Spiralia</taxon>
        <taxon>Lophotrochozoa</taxon>
        <taxon>Mollusca</taxon>
        <taxon>Cephalopoda</taxon>
        <taxon>Coleoidea</taxon>
        <taxon>Decapodiformes</taxon>
        <taxon>Sepiida</taxon>
        <taxon>Sepiina</taxon>
        <taxon>Sepiidae</taxon>
        <taxon>Acanthosepion</taxon>
    </lineage>
</organism>
<evidence type="ECO:0000313" key="2">
    <source>
        <dbReference type="EMBL" id="CAE1283308.1"/>
    </source>
</evidence>
<dbReference type="GO" id="GO:0007018">
    <property type="term" value="P:microtubule-based movement"/>
    <property type="evidence" value="ECO:0007669"/>
    <property type="project" value="InterPro"/>
</dbReference>
<dbReference type="InterPro" id="IPR041228">
    <property type="entry name" value="Dynein_C"/>
</dbReference>
<evidence type="ECO:0000259" key="1">
    <source>
        <dbReference type="Pfam" id="PF18199"/>
    </source>
</evidence>
<evidence type="ECO:0000313" key="3">
    <source>
        <dbReference type="Proteomes" id="UP000597762"/>
    </source>
</evidence>
<dbReference type="FunFam" id="3.10.490.20:FF:000006">
    <property type="entry name" value="Dynein axonemal heavy chain 10"/>
    <property type="match status" value="1"/>
</dbReference>
<proteinExistence type="predicted"/>
<protein>
    <submittedName>
        <fullName evidence="2">DNAH</fullName>
    </submittedName>
</protein>
<dbReference type="Proteomes" id="UP000597762">
    <property type="component" value="Unassembled WGS sequence"/>
</dbReference>
<keyword evidence="3" id="KW-1185">Reference proteome</keyword>
<dbReference type="Pfam" id="PF18199">
    <property type="entry name" value="Dynein_C"/>
    <property type="match status" value="1"/>
</dbReference>
<accession>A0A812CVH6</accession>